<dbReference type="eggNOG" id="COG0589">
    <property type="taxonomic scope" value="Bacteria"/>
</dbReference>
<sequence>MKIKKILCPVDFSAPCNLAVKYAKELALLFNSTLHLLHVVEHLHGNEHYMILQITPQEIAEKMKKEAEERLHSVAKKIKKVPRIKTEVCEGRAFVEIIKTARKDNIDLIIMGSHGRTGLSHVLIGSVAERVVRKAHCPVLIVKDKDTEFEMP</sequence>
<dbReference type="SUPFAM" id="SSF52402">
    <property type="entry name" value="Adenine nucleotide alpha hydrolases-like"/>
    <property type="match status" value="1"/>
</dbReference>
<comment type="caution">
    <text evidence="4">The sequence shown here is derived from an EMBL/GenBank/DDBJ whole genome shotgun (WGS) entry which is preliminary data.</text>
</comment>
<accession>A0A0B0EL15</accession>
<comment type="similarity">
    <text evidence="1 2">Belongs to the universal stress protein A family.</text>
</comment>
<dbReference type="EMBL" id="JRYO01000174">
    <property type="protein sequence ID" value="KHE91813.1"/>
    <property type="molecule type" value="Genomic_DNA"/>
</dbReference>
<comment type="subcellular location">
    <subcellularLocation>
        <location evidence="2">Cytoplasm</location>
    </subcellularLocation>
</comment>
<dbReference type="AlphaFoldDB" id="A0A0B0EL15"/>
<dbReference type="PANTHER" id="PTHR46268">
    <property type="entry name" value="STRESS RESPONSE PROTEIN NHAX"/>
    <property type="match status" value="1"/>
</dbReference>
<gene>
    <name evidence="4" type="ORF">SCABRO_02452</name>
</gene>
<evidence type="ECO:0000256" key="2">
    <source>
        <dbReference type="PIRNR" id="PIRNR006276"/>
    </source>
</evidence>
<dbReference type="Gene3D" id="3.40.50.620">
    <property type="entry name" value="HUPs"/>
    <property type="match status" value="1"/>
</dbReference>
<dbReference type="Pfam" id="PF00582">
    <property type="entry name" value="Usp"/>
    <property type="match status" value="1"/>
</dbReference>
<dbReference type="PRINTS" id="PR01438">
    <property type="entry name" value="UNVRSLSTRESS"/>
</dbReference>
<dbReference type="GO" id="GO:0005737">
    <property type="term" value="C:cytoplasm"/>
    <property type="evidence" value="ECO:0007669"/>
    <property type="project" value="UniProtKB-SubCell"/>
</dbReference>
<evidence type="ECO:0000259" key="3">
    <source>
        <dbReference type="Pfam" id="PF00582"/>
    </source>
</evidence>
<dbReference type="PIRSF" id="PIRSF006276">
    <property type="entry name" value="UspA"/>
    <property type="match status" value="1"/>
</dbReference>
<dbReference type="CDD" id="cd00293">
    <property type="entry name" value="USP-like"/>
    <property type="match status" value="1"/>
</dbReference>
<dbReference type="Proteomes" id="UP000030652">
    <property type="component" value="Unassembled WGS sequence"/>
</dbReference>
<evidence type="ECO:0000313" key="4">
    <source>
        <dbReference type="EMBL" id="KHE91813.1"/>
    </source>
</evidence>
<dbReference type="InterPro" id="IPR006015">
    <property type="entry name" value="Universal_stress_UspA"/>
</dbReference>
<dbReference type="InterPro" id="IPR014729">
    <property type="entry name" value="Rossmann-like_a/b/a_fold"/>
</dbReference>
<reference evidence="4 5" key="1">
    <citation type="submission" date="2014-10" db="EMBL/GenBank/DDBJ databases">
        <title>Draft genome of anammox bacterium scalindua brodae, obtained using differential coverage binning of sequence data from two enrichment reactors.</title>
        <authorList>
            <person name="Speth D.R."/>
            <person name="Russ L."/>
            <person name="Kartal B."/>
            <person name="Op den Camp H.J."/>
            <person name="Dutilh B.E."/>
            <person name="Jetten M.S."/>
        </authorList>
    </citation>
    <scope>NUCLEOTIDE SEQUENCE [LARGE SCALE GENOMIC DNA]</scope>
    <source>
        <strain evidence="4">RU1</strain>
    </source>
</reference>
<name>A0A0B0EL15_9BACT</name>
<evidence type="ECO:0000256" key="1">
    <source>
        <dbReference type="ARBA" id="ARBA00008791"/>
    </source>
</evidence>
<dbReference type="InterPro" id="IPR006016">
    <property type="entry name" value="UspA"/>
</dbReference>
<protein>
    <recommendedName>
        <fullName evidence="2">Universal stress protein</fullName>
    </recommendedName>
</protein>
<evidence type="ECO:0000313" key="5">
    <source>
        <dbReference type="Proteomes" id="UP000030652"/>
    </source>
</evidence>
<feature type="domain" description="UspA" evidence="3">
    <location>
        <begin position="3"/>
        <end position="143"/>
    </location>
</feature>
<dbReference type="PANTHER" id="PTHR46268:SF22">
    <property type="entry name" value="SENSOR PROTEIN KDPD-RELATED"/>
    <property type="match status" value="1"/>
</dbReference>
<proteinExistence type="inferred from homology"/>
<keyword evidence="2" id="KW-0963">Cytoplasm</keyword>
<organism evidence="4 5">
    <name type="scientific">Candidatus Scalindua brodae</name>
    <dbReference type="NCBI Taxonomy" id="237368"/>
    <lineage>
        <taxon>Bacteria</taxon>
        <taxon>Pseudomonadati</taxon>
        <taxon>Planctomycetota</taxon>
        <taxon>Candidatus Brocadiia</taxon>
        <taxon>Candidatus Brocadiales</taxon>
        <taxon>Candidatus Scalinduaceae</taxon>
        <taxon>Candidatus Scalindua</taxon>
    </lineage>
</organism>